<protein>
    <submittedName>
        <fullName evidence="2">Uncharacterized protein</fullName>
    </submittedName>
</protein>
<dbReference type="EMBL" id="KT995480">
    <property type="protein sequence ID" value="ALO79533.1"/>
    <property type="molecule type" value="Genomic_DNA"/>
</dbReference>
<organism evidence="2 3">
    <name type="scientific">Bacillus phage BM15</name>
    <dbReference type="NCBI Taxonomy" id="1755680"/>
    <lineage>
        <taxon>Viruses</taxon>
        <taxon>Duplodnaviria</taxon>
        <taxon>Heunggongvirae</taxon>
        <taxon>Uroviricota</taxon>
        <taxon>Caudoviricetes</taxon>
        <taxon>Herelleviridae</taxon>
        <taxon>Bastillevirinae</taxon>
        <taxon>Caeruleovirus</taxon>
        <taxon>Caeruleovirus BM15</taxon>
    </lineage>
</organism>
<gene>
    <name evidence="2" type="ORF">BM10_129</name>
</gene>
<evidence type="ECO:0000256" key="1">
    <source>
        <dbReference type="SAM" id="Coils"/>
    </source>
</evidence>
<reference evidence="3" key="1">
    <citation type="submission" date="2015-11" db="EMBL/GenBank/DDBJ databases">
        <authorList>
            <person name="Sharaf A."/>
            <person name="Marie M.E."/>
            <person name="Esson H."/>
            <person name="El-Afifi I.S."/>
            <person name="Hammad M.A."/>
        </authorList>
    </citation>
    <scope>NUCLEOTIDE SEQUENCE [LARGE SCALE GENOMIC DNA]</scope>
</reference>
<feature type="coiled-coil region" evidence="1">
    <location>
        <begin position="96"/>
        <end position="124"/>
    </location>
</feature>
<sequence length="126" mass="14473">MAKETKVVALTDEELELYANYVFSGKVEKEEDEKAIEELKQRSVTLEDATTIAKMLSTQVAQQITHQMVNIMERVQIQEIVLEKLGANGKTKKDAKVKYKKQIEEQKEKLIKLQSEMAETLEKEEA</sequence>
<evidence type="ECO:0000313" key="3">
    <source>
        <dbReference type="Proteomes" id="UP000225963"/>
    </source>
</evidence>
<proteinExistence type="predicted"/>
<evidence type="ECO:0000313" key="2">
    <source>
        <dbReference type="EMBL" id="ALO79533.1"/>
    </source>
</evidence>
<name>A0A0S2MUK0_9CAUD</name>
<keyword evidence="3" id="KW-1185">Reference proteome</keyword>
<dbReference type="Proteomes" id="UP000225963">
    <property type="component" value="Segment"/>
</dbReference>
<keyword evidence="1" id="KW-0175">Coiled coil</keyword>
<dbReference type="OrthoDB" id="23604at10239"/>
<accession>A0A0S2MUK0</accession>